<dbReference type="EMBL" id="JADGJH010000586">
    <property type="protein sequence ID" value="KAJ3125902.1"/>
    <property type="molecule type" value="Genomic_DNA"/>
</dbReference>
<dbReference type="AlphaFoldDB" id="A0AAD5XEN4"/>
<dbReference type="SUPFAM" id="SSF46946">
    <property type="entry name" value="S13-like H2TH domain"/>
    <property type="match status" value="1"/>
</dbReference>
<evidence type="ECO:0000313" key="7">
    <source>
        <dbReference type="Proteomes" id="UP001211907"/>
    </source>
</evidence>
<accession>A0AAD5XEN4</accession>
<evidence type="ECO:0000256" key="3">
    <source>
        <dbReference type="ARBA" id="ARBA00023274"/>
    </source>
</evidence>
<dbReference type="GO" id="GO:0006412">
    <property type="term" value="P:translation"/>
    <property type="evidence" value="ECO:0007669"/>
    <property type="project" value="InterPro"/>
</dbReference>
<dbReference type="GO" id="GO:0005739">
    <property type="term" value="C:mitochondrion"/>
    <property type="evidence" value="ECO:0007669"/>
    <property type="project" value="TreeGrafter"/>
</dbReference>
<comment type="caution">
    <text evidence="6">The sequence shown here is derived from an EMBL/GenBank/DDBJ whole genome shotgun (WGS) entry which is preliminary data.</text>
</comment>
<dbReference type="PANTHER" id="PTHR10871">
    <property type="entry name" value="30S RIBOSOMAL PROTEIN S13/40S RIBOSOMAL PROTEIN S18"/>
    <property type="match status" value="1"/>
</dbReference>
<reference evidence="6" key="1">
    <citation type="submission" date="2020-05" db="EMBL/GenBank/DDBJ databases">
        <title>Phylogenomic resolution of chytrid fungi.</title>
        <authorList>
            <person name="Stajich J.E."/>
            <person name="Amses K."/>
            <person name="Simmons R."/>
            <person name="Seto K."/>
            <person name="Myers J."/>
            <person name="Bonds A."/>
            <person name="Quandt C.A."/>
            <person name="Barry K."/>
            <person name="Liu P."/>
            <person name="Grigoriev I."/>
            <person name="Longcore J.E."/>
            <person name="James T.Y."/>
        </authorList>
    </citation>
    <scope>NUCLEOTIDE SEQUENCE</scope>
    <source>
        <strain evidence="6">JEL0513</strain>
    </source>
</reference>
<dbReference type="PROSITE" id="PS00646">
    <property type="entry name" value="RIBOSOMAL_S13_1"/>
    <property type="match status" value="1"/>
</dbReference>
<gene>
    <name evidence="6" type="ORF">HK100_010539</name>
</gene>
<dbReference type="Gene3D" id="4.10.910.10">
    <property type="entry name" value="30s ribosomal protein s13, domain 2"/>
    <property type="match status" value="1"/>
</dbReference>
<keyword evidence="3 4" id="KW-0687">Ribonucleoprotein</keyword>
<dbReference type="PIRSF" id="PIRSF002134">
    <property type="entry name" value="Ribosomal_S13"/>
    <property type="match status" value="1"/>
</dbReference>
<evidence type="ECO:0000313" key="6">
    <source>
        <dbReference type="EMBL" id="KAJ3125902.1"/>
    </source>
</evidence>
<feature type="region of interest" description="Disordered" evidence="5">
    <location>
        <begin position="96"/>
        <end position="120"/>
    </location>
</feature>
<dbReference type="InterPro" id="IPR027437">
    <property type="entry name" value="Rbsml_uS13_C"/>
</dbReference>
<keyword evidence="7" id="KW-1185">Reference proteome</keyword>
<dbReference type="InterPro" id="IPR018269">
    <property type="entry name" value="Ribosomal_uS13_CS"/>
</dbReference>
<dbReference type="FunFam" id="1.10.8.50:FF:000001">
    <property type="entry name" value="30S ribosomal protein S13"/>
    <property type="match status" value="1"/>
</dbReference>
<dbReference type="Pfam" id="PF00416">
    <property type="entry name" value="Ribosomal_S13"/>
    <property type="match status" value="1"/>
</dbReference>
<dbReference type="InterPro" id="IPR001892">
    <property type="entry name" value="Ribosomal_uS13"/>
</dbReference>
<sequence length="120" mass="13300">MFFLGVNLPDNKVVSIALTSIFGVGRTTGSRICNQLLIHPQCRLKDLPEDKVTQLSTLLNGMTIETELRKQIADNISKMVQIGCYRGLRHKAGLPVHGQRTRTNGQTAKKLNKSRLSIGE</sequence>
<dbReference type="GO" id="GO:0003723">
    <property type="term" value="F:RNA binding"/>
    <property type="evidence" value="ECO:0007669"/>
    <property type="project" value="InterPro"/>
</dbReference>
<protein>
    <recommendedName>
        <fullName evidence="8">Ribosomal protein S13</fullName>
    </recommendedName>
</protein>
<evidence type="ECO:0000256" key="4">
    <source>
        <dbReference type="RuleBase" id="RU003830"/>
    </source>
</evidence>
<evidence type="ECO:0000256" key="5">
    <source>
        <dbReference type="SAM" id="MobiDB-lite"/>
    </source>
</evidence>
<dbReference type="HAMAP" id="MF_01315">
    <property type="entry name" value="Ribosomal_uS13"/>
    <property type="match status" value="1"/>
</dbReference>
<dbReference type="InterPro" id="IPR010979">
    <property type="entry name" value="Ribosomal_uS13-like_H2TH"/>
</dbReference>
<evidence type="ECO:0000256" key="1">
    <source>
        <dbReference type="ARBA" id="ARBA00008080"/>
    </source>
</evidence>
<dbReference type="PROSITE" id="PS50159">
    <property type="entry name" value="RIBOSOMAL_S13_2"/>
    <property type="match status" value="1"/>
</dbReference>
<dbReference type="PANTHER" id="PTHR10871:SF1">
    <property type="entry name" value="SMALL RIBOSOMAL SUBUNIT PROTEIN US13M"/>
    <property type="match status" value="1"/>
</dbReference>
<dbReference type="Proteomes" id="UP001211907">
    <property type="component" value="Unassembled WGS sequence"/>
</dbReference>
<comment type="similarity">
    <text evidence="1 4">Belongs to the universal ribosomal protein uS13 family.</text>
</comment>
<dbReference type="Gene3D" id="1.10.8.50">
    <property type="match status" value="1"/>
</dbReference>
<evidence type="ECO:0008006" key="8">
    <source>
        <dbReference type="Google" id="ProtNLM"/>
    </source>
</evidence>
<name>A0AAD5XEN4_9FUNG</name>
<evidence type="ECO:0000256" key="2">
    <source>
        <dbReference type="ARBA" id="ARBA00022980"/>
    </source>
</evidence>
<keyword evidence="2 4" id="KW-0689">Ribosomal protein</keyword>
<organism evidence="6 7">
    <name type="scientific">Physocladia obscura</name>
    <dbReference type="NCBI Taxonomy" id="109957"/>
    <lineage>
        <taxon>Eukaryota</taxon>
        <taxon>Fungi</taxon>
        <taxon>Fungi incertae sedis</taxon>
        <taxon>Chytridiomycota</taxon>
        <taxon>Chytridiomycota incertae sedis</taxon>
        <taxon>Chytridiomycetes</taxon>
        <taxon>Chytridiales</taxon>
        <taxon>Chytriomycetaceae</taxon>
        <taxon>Physocladia</taxon>
    </lineage>
</organism>
<proteinExistence type="inferred from homology"/>
<dbReference type="GO" id="GO:0015935">
    <property type="term" value="C:small ribosomal subunit"/>
    <property type="evidence" value="ECO:0007669"/>
    <property type="project" value="TreeGrafter"/>
</dbReference>
<dbReference type="GO" id="GO:0003735">
    <property type="term" value="F:structural constituent of ribosome"/>
    <property type="evidence" value="ECO:0007669"/>
    <property type="project" value="InterPro"/>
</dbReference>